<dbReference type="NCBIfam" id="TIGR04258">
    <property type="entry name" value="4helix_suffix"/>
    <property type="match status" value="1"/>
</dbReference>
<dbReference type="InterPro" id="IPR012657">
    <property type="entry name" value="23S_rRNA-intervening_sequence"/>
</dbReference>
<dbReference type="InterPro" id="IPR036583">
    <property type="entry name" value="23S_rRNA_IVS_sf"/>
</dbReference>
<organism evidence="2 3">
    <name type="scientific">Prevotella jejuni</name>
    <dbReference type="NCBI Taxonomy" id="1177574"/>
    <lineage>
        <taxon>Bacteria</taxon>
        <taxon>Pseudomonadati</taxon>
        <taxon>Bacteroidota</taxon>
        <taxon>Bacteroidia</taxon>
        <taxon>Bacteroidales</taxon>
        <taxon>Prevotellaceae</taxon>
        <taxon>Prevotella</taxon>
    </lineage>
</organism>
<dbReference type="NCBIfam" id="TIGR02436">
    <property type="entry name" value="four helix bundle protein"/>
    <property type="match status" value="1"/>
</dbReference>
<proteinExistence type="predicted"/>
<evidence type="ECO:0000313" key="3">
    <source>
        <dbReference type="Proteomes" id="UP000198427"/>
    </source>
</evidence>
<comment type="caution">
    <text evidence="2">The sequence shown here is derived from an EMBL/GenBank/DDBJ whole genome shotgun (WGS) entry which is preliminary data.</text>
</comment>
<gene>
    <name evidence="2" type="ORF">SAMN06265364_12048</name>
</gene>
<evidence type="ECO:0000313" key="2">
    <source>
        <dbReference type="EMBL" id="SNR93189.1"/>
    </source>
</evidence>
<dbReference type="Gene3D" id="1.20.1440.60">
    <property type="entry name" value="23S rRNA-intervening sequence"/>
    <property type="match status" value="1"/>
</dbReference>
<dbReference type="CDD" id="cd14686">
    <property type="entry name" value="bZIP"/>
    <property type="match status" value="1"/>
</dbReference>
<name>A0AA94LKS0_9BACT</name>
<evidence type="ECO:0000256" key="1">
    <source>
        <dbReference type="SAM" id="Coils"/>
    </source>
</evidence>
<dbReference type="SUPFAM" id="SSF158446">
    <property type="entry name" value="IVS-encoded protein-like"/>
    <property type="match status" value="1"/>
</dbReference>
<dbReference type="AlphaFoldDB" id="A0AA94LKS0"/>
<accession>A0AA94LKS0</accession>
<protein>
    <submittedName>
        <fullName evidence="2">Four helix bundle suffix domain-containing protein</fullName>
    </submittedName>
</protein>
<dbReference type="GeneID" id="94028117"/>
<reference evidence="2 3" key="1">
    <citation type="submission" date="2017-06" db="EMBL/GenBank/DDBJ databases">
        <authorList>
            <person name="Varghese N."/>
            <person name="Submissions S."/>
        </authorList>
    </citation>
    <scope>NUCLEOTIDE SEQUENCE [LARGE SCALE GENOMIC DNA]</scope>
    <source>
        <strain evidence="2 3">DSM 26989</strain>
    </source>
</reference>
<dbReference type="EMBL" id="FZNZ01000020">
    <property type="protein sequence ID" value="SNR93189.1"/>
    <property type="molecule type" value="Genomic_DNA"/>
</dbReference>
<keyword evidence="3" id="KW-1185">Reference proteome</keyword>
<dbReference type="RefSeq" id="WP_176414861.1">
    <property type="nucleotide sequence ID" value="NZ_CALLVZ010000165.1"/>
</dbReference>
<dbReference type="InterPro" id="IPR026354">
    <property type="entry name" value="4helix_suffix_dom"/>
</dbReference>
<dbReference type="Proteomes" id="UP000198427">
    <property type="component" value="Unassembled WGS sequence"/>
</dbReference>
<keyword evidence="1" id="KW-0175">Coiled coil</keyword>
<feature type="coiled-coil region" evidence="1">
    <location>
        <begin position="190"/>
        <end position="228"/>
    </location>
</feature>
<sequence>MKTNLPESAQDNNEDKNILRKNQQWKTLRFYQKTDTLYQLTFSFCKRFLPLYGDRTVDQMVQAARSGKQNIIEGTEDGVTSTEMELKLINVARSSLQELRADYEDYIKSRHLQLWGKNHPRYIPLLNFCRVNNDYAAYKPFIYRWTAEEFCNTAITLLHITDRMMCRYLEHLQKAFIEQGGIKERMYAARTGYRRQQDELIKRLQEENNELKAENERLRNELLIMKNK</sequence>